<sequence length="197" mass="23859">MSLEFKRKYKYIYKAKVSRDEKYKQASLEYCNKVILEVIKTHTIYDVETIKELGNEIQGVYLIFSLNKKGELKFTYVGESIDILKRWKKHIYNFNIKNKESAKIRKKESKIENLRFTVLKIEPDQNARLKKETYYIYHFKSWYTNINKKYANRKMRCDFGHGVARTYLTYDKNAAKFRLYIYGICRNKICKNKFLID</sequence>
<dbReference type="STRING" id="1276246.SCULI_v1c10020"/>
<dbReference type="PATRIC" id="fig|1276246.3.peg.998"/>
<dbReference type="Proteomes" id="UP000019267">
    <property type="component" value="Chromosome"/>
</dbReference>
<dbReference type="EMBL" id="CP006681">
    <property type="protein sequence ID" value="AHI53342.1"/>
    <property type="molecule type" value="Genomic_DNA"/>
</dbReference>
<proteinExistence type="predicted"/>
<gene>
    <name evidence="2" type="ORF">SCULI_v1c10020</name>
</gene>
<dbReference type="InterPro" id="IPR000305">
    <property type="entry name" value="GIY-YIG_endonuc"/>
</dbReference>
<protein>
    <recommendedName>
        <fullName evidence="1">GIY-YIG domain-containing protein</fullName>
    </recommendedName>
</protein>
<dbReference type="AlphaFoldDB" id="W6A8J8"/>
<reference evidence="2 3" key="1">
    <citation type="journal article" date="2014" name="Genome Biol. Evol.">
        <title>Molecular evolution of the substrate utilization strategies and putative virulence factors in mosquito-associated Spiroplasma species.</title>
        <authorList>
            <person name="Chang T.H."/>
            <person name="Lo W.S."/>
            <person name="Ku C."/>
            <person name="Chen L.L."/>
            <person name="Kuo C.H."/>
        </authorList>
    </citation>
    <scope>NUCLEOTIDE SEQUENCE [LARGE SCALE GENOMIC DNA]</scope>
    <source>
        <strain evidence="2">AES-1</strain>
    </source>
</reference>
<dbReference type="InterPro" id="IPR035901">
    <property type="entry name" value="GIY-YIG_endonuc_sf"/>
</dbReference>
<evidence type="ECO:0000259" key="1">
    <source>
        <dbReference type="PROSITE" id="PS50164"/>
    </source>
</evidence>
<evidence type="ECO:0000313" key="3">
    <source>
        <dbReference type="Proteomes" id="UP000019267"/>
    </source>
</evidence>
<dbReference type="KEGG" id="scq:SCULI_v1c10020"/>
<dbReference type="PROSITE" id="PS50164">
    <property type="entry name" value="GIY_YIG"/>
    <property type="match status" value="1"/>
</dbReference>
<dbReference type="SUPFAM" id="SSF82771">
    <property type="entry name" value="GIY-YIG endonuclease"/>
    <property type="match status" value="1"/>
</dbReference>
<dbReference type="RefSeq" id="WP_025363564.1">
    <property type="nucleotide sequence ID" value="NZ_CP006681.1"/>
</dbReference>
<dbReference type="HOGENOM" id="CLU_1383409_0_0_14"/>
<keyword evidence="3" id="KW-1185">Reference proteome</keyword>
<name>W6A8J8_9MOLU</name>
<accession>W6A8J8</accession>
<evidence type="ECO:0000313" key="2">
    <source>
        <dbReference type="EMBL" id="AHI53342.1"/>
    </source>
</evidence>
<dbReference type="Pfam" id="PF01541">
    <property type="entry name" value="GIY-YIG"/>
    <property type="match status" value="1"/>
</dbReference>
<dbReference type="OrthoDB" id="389314at2"/>
<organism evidence="2 3">
    <name type="scientific">Spiroplasma culicicola AES-1</name>
    <dbReference type="NCBI Taxonomy" id="1276246"/>
    <lineage>
        <taxon>Bacteria</taxon>
        <taxon>Bacillati</taxon>
        <taxon>Mycoplasmatota</taxon>
        <taxon>Mollicutes</taxon>
        <taxon>Entomoplasmatales</taxon>
        <taxon>Spiroplasmataceae</taxon>
        <taxon>Spiroplasma</taxon>
    </lineage>
</organism>
<dbReference type="Gene3D" id="3.40.1440.10">
    <property type="entry name" value="GIY-YIG endonuclease"/>
    <property type="match status" value="1"/>
</dbReference>
<feature type="domain" description="GIY-YIG" evidence="1">
    <location>
        <begin position="56"/>
        <end position="145"/>
    </location>
</feature>